<dbReference type="EMBL" id="JACYTN010000001">
    <property type="protein sequence ID" value="MBD8497203.1"/>
    <property type="molecule type" value="Genomic_DNA"/>
</dbReference>
<dbReference type="RefSeq" id="WP_192023618.1">
    <property type="nucleotide sequence ID" value="NZ_JACYTN010000001.1"/>
</dbReference>
<dbReference type="Proteomes" id="UP000634529">
    <property type="component" value="Unassembled WGS sequence"/>
</dbReference>
<organism evidence="1 2">
    <name type="scientific">Paenibacillus arenosi</name>
    <dbReference type="NCBI Taxonomy" id="2774142"/>
    <lineage>
        <taxon>Bacteria</taxon>
        <taxon>Bacillati</taxon>
        <taxon>Bacillota</taxon>
        <taxon>Bacilli</taxon>
        <taxon>Bacillales</taxon>
        <taxon>Paenibacillaceae</taxon>
        <taxon>Paenibacillus</taxon>
    </lineage>
</organism>
<protein>
    <recommendedName>
        <fullName evidence="3">3-oxoacyl-ACP synthase</fullName>
    </recommendedName>
</protein>
<proteinExistence type="predicted"/>
<evidence type="ECO:0000313" key="2">
    <source>
        <dbReference type="Proteomes" id="UP000634529"/>
    </source>
</evidence>
<keyword evidence="2" id="KW-1185">Reference proteome</keyword>
<gene>
    <name evidence="1" type="ORF">IFO66_02690</name>
</gene>
<sequence>MVQQLSSRLFLSDLSIKKPNSFKTFEQCDEAMEYELDKMASEREHLFQASGVPPLWPPAADSRTHAYHSSSSNTNSSMVATIAAPVLVPAFHEQPYDAICAEAVQAGRYNDASYLCYCHETVVPAIIYMPSFQLAQALGHARTVPLAIGQHGSLACILGFRWLERMLLNDNSSHAVLTIIDQTVYPFSRRHWNGYLKADMAMWCRVSSQDGEFEVLSYESKPAYLATDMFDWTSEDYDQAIYGLVQQLELSMNQGAYMQSDLLIVQHVSAKWMSQVERIAAQTGISLYQRSEWTEVNGLGSDPFLTLQEAVKTDVFGHGQTALLVFASVDYGIGLVRIKRNMEATGNES</sequence>
<evidence type="ECO:0008006" key="3">
    <source>
        <dbReference type="Google" id="ProtNLM"/>
    </source>
</evidence>
<accession>A0ABR9ASW2</accession>
<comment type="caution">
    <text evidence="1">The sequence shown here is derived from an EMBL/GenBank/DDBJ whole genome shotgun (WGS) entry which is preliminary data.</text>
</comment>
<reference evidence="1 2" key="1">
    <citation type="submission" date="2020-09" db="EMBL/GenBank/DDBJ databases">
        <title>Paenibacillus sp. CAU 1523 isolated from sand of Haeundae Beach.</title>
        <authorList>
            <person name="Kim W."/>
        </authorList>
    </citation>
    <scope>NUCLEOTIDE SEQUENCE [LARGE SCALE GENOMIC DNA]</scope>
    <source>
        <strain evidence="1 2">CAU 1523</strain>
    </source>
</reference>
<evidence type="ECO:0000313" key="1">
    <source>
        <dbReference type="EMBL" id="MBD8497203.1"/>
    </source>
</evidence>
<name>A0ABR9ASW2_9BACL</name>